<dbReference type="PANTHER" id="PTHR36848:SF2">
    <property type="entry name" value="SECRETED PROTEIN"/>
    <property type="match status" value="1"/>
</dbReference>
<dbReference type="Proteomes" id="UP000886886">
    <property type="component" value="Unassembled WGS sequence"/>
</dbReference>
<dbReference type="AlphaFoldDB" id="A0A9D1D2A5"/>
<proteinExistence type="predicted"/>
<reference evidence="1" key="1">
    <citation type="submission" date="2020-10" db="EMBL/GenBank/DDBJ databases">
        <authorList>
            <person name="Gilroy R."/>
        </authorList>
    </citation>
    <scope>NUCLEOTIDE SEQUENCE</scope>
    <source>
        <strain evidence="1">ChiSjej3B21-11622</strain>
    </source>
</reference>
<accession>A0A9D1D2A5</accession>
<dbReference type="InterPro" id="IPR053161">
    <property type="entry name" value="Ulvan_degrading_GH"/>
</dbReference>
<evidence type="ECO:0000313" key="1">
    <source>
        <dbReference type="EMBL" id="HIQ97972.1"/>
    </source>
</evidence>
<comment type="caution">
    <text evidence="1">The sequence shown here is derived from an EMBL/GenBank/DDBJ whole genome shotgun (WGS) entry which is preliminary data.</text>
</comment>
<dbReference type="Pfam" id="PF17132">
    <property type="entry name" value="Glyco_hydro_106"/>
    <property type="match status" value="1"/>
</dbReference>
<dbReference type="Gene3D" id="2.60.120.260">
    <property type="entry name" value="Galactose-binding domain-like"/>
    <property type="match status" value="1"/>
</dbReference>
<dbReference type="NCBIfam" id="NF045579">
    <property type="entry name" value="rhamnoside_JR"/>
    <property type="match status" value="1"/>
</dbReference>
<dbReference type="EMBL" id="DVFT01000227">
    <property type="protein sequence ID" value="HIQ97972.1"/>
    <property type="molecule type" value="Genomic_DNA"/>
</dbReference>
<dbReference type="PANTHER" id="PTHR36848">
    <property type="entry name" value="DNA-BINDING PROTEIN (PUTATIVE SECRETED PROTEIN)-RELATED"/>
    <property type="match status" value="1"/>
</dbReference>
<dbReference type="Gene3D" id="3.40.50.880">
    <property type="match status" value="1"/>
</dbReference>
<dbReference type="InterPro" id="IPR008979">
    <property type="entry name" value="Galactose-bd-like_sf"/>
</dbReference>
<protein>
    <submittedName>
        <fullName evidence="1">Uncharacterized protein</fullName>
    </submittedName>
</protein>
<dbReference type="CDD" id="cd03143">
    <property type="entry name" value="A4_beta-galactosidase_middle_domain"/>
    <property type="match status" value="1"/>
</dbReference>
<reference evidence="1" key="2">
    <citation type="journal article" date="2021" name="PeerJ">
        <title>Extensive microbial diversity within the chicken gut microbiome revealed by metagenomics and culture.</title>
        <authorList>
            <person name="Gilroy R."/>
            <person name="Ravi A."/>
            <person name="Getino M."/>
            <person name="Pursley I."/>
            <person name="Horton D.L."/>
            <person name="Alikhan N.F."/>
            <person name="Baker D."/>
            <person name="Gharbi K."/>
            <person name="Hall N."/>
            <person name="Watson M."/>
            <person name="Adriaenssens E.M."/>
            <person name="Foster-Nyarko E."/>
            <person name="Jarju S."/>
            <person name="Secka A."/>
            <person name="Antonio M."/>
            <person name="Oren A."/>
            <person name="Chaudhuri R.R."/>
            <person name="La Ragione R."/>
            <person name="Hildebrand F."/>
            <person name="Pallen M.J."/>
        </authorList>
    </citation>
    <scope>NUCLEOTIDE SEQUENCE</scope>
    <source>
        <strain evidence="1">ChiSjej3B21-11622</strain>
    </source>
</reference>
<dbReference type="InterPro" id="IPR029062">
    <property type="entry name" value="Class_I_gatase-like"/>
</dbReference>
<sequence length="856" mass="98422">MQRAEMGGVELQILYPLMADDPEKGVKNQWYLSPQYMELIRFAAEETEKRGMEFDLTLGSSWPFGGPFIPEELSGQSVIPFTIDVEGPTTFQKDLTTVIYGKVVGAVLGKMEGARMLPETIVDITDRVVDKHLFQWPWGTEIEPIEIPEGLYKIVLFVSSDKRQQVLKPLPGGDGPIIDHNRKEALREFLSYGGNPIVEAVGRGKIHAFFCDSIEVFGHNWTEILYEEFRKRRGYELRPYLYALWGEIKGMTEQVRYDFQKTMAELTVENFFQELTKWCHENGSLSRIQAHGTWGDILAAYGAADIPEGETFSAFDRYEVNTVHRRLAVSAGHIYGKPVISNESFTWLRFPRFVVSLENLKAAADSIFLDGINQIVNHGYSYSEEQGEGMLSFYASSNINHTNTWWKDYPLVSRYINRVSDFLQRGEPVAEVAIYLPQHDIWAKMPLADTHMSMKLNERFGERCINGIQKAGYWFDYVNDDGVQDLGQRGYDTLLLIDCERIPPETMDAVCRFARNGGTVVAAKSLPSKACGMAGYQANTEKVRSMGQALLQEGRILVTEDKYEDLLNTLKKQKCPDVRFEHHPDEIGYVHRRTEDGDLYFIANISPGEQEETIWFRGGEPRFSVFDPMDCREKAVISMEETDEAFKVTLKLEPFQSLLFLFGEGEPLLERQTEQRKLLDLSEGWILRVPQRSFEKHCHTLQGWEKEEKLTYYSGTGEYGRRVVLTEEIWEEIQKADQVWLNLEHVGETAEIWINGKRGDVLIKRPYRAGIKEFLKKGENEITIRVTNLLINRMIDPDYPEPVIEEKVIPHWPFATGALNNSRRERLFNWREREMIKQPLPSGMWGTIALLAEKNI</sequence>
<gene>
    <name evidence="1" type="ORF">IAB26_15590</name>
</gene>
<organism evidence="1 2">
    <name type="scientific">Candidatus Limivivens merdigallinarum</name>
    <dbReference type="NCBI Taxonomy" id="2840859"/>
    <lineage>
        <taxon>Bacteria</taxon>
        <taxon>Bacillati</taxon>
        <taxon>Bacillota</taxon>
        <taxon>Clostridia</taxon>
        <taxon>Lachnospirales</taxon>
        <taxon>Lachnospiraceae</taxon>
        <taxon>Lachnospiraceae incertae sedis</taxon>
        <taxon>Candidatus Limivivens</taxon>
    </lineage>
</organism>
<evidence type="ECO:0000313" key="2">
    <source>
        <dbReference type="Proteomes" id="UP000886886"/>
    </source>
</evidence>
<name>A0A9D1D2A5_9FIRM</name>
<dbReference type="SUPFAM" id="SSF49785">
    <property type="entry name" value="Galactose-binding domain-like"/>
    <property type="match status" value="1"/>
</dbReference>